<dbReference type="CDD" id="cd00635">
    <property type="entry name" value="PLPDE_III_YBL036c_like"/>
    <property type="match status" value="1"/>
</dbReference>
<protein>
    <recommendedName>
        <fullName evidence="2">Pyridoxal phosphate homeostasis protein</fullName>
        <shortName evidence="2">PLP homeostasis protein</shortName>
    </recommendedName>
</protein>
<dbReference type="PANTHER" id="PTHR10146:SF14">
    <property type="entry name" value="PYRIDOXAL PHOSPHATE HOMEOSTASIS PROTEIN"/>
    <property type="match status" value="1"/>
</dbReference>
<evidence type="ECO:0000313" key="5">
    <source>
        <dbReference type="EMBL" id="UPM53133.1"/>
    </source>
</evidence>
<dbReference type="PROSITE" id="PS01211">
    <property type="entry name" value="UPF0001"/>
    <property type="match status" value="1"/>
</dbReference>
<evidence type="ECO:0000259" key="4">
    <source>
        <dbReference type="Pfam" id="PF01168"/>
    </source>
</evidence>
<dbReference type="NCBIfam" id="TIGR00044">
    <property type="entry name" value="YggS family pyridoxal phosphate-dependent enzyme"/>
    <property type="match status" value="1"/>
</dbReference>
<evidence type="ECO:0000313" key="6">
    <source>
        <dbReference type="Proteomes" id="UP000830639"/>
    </source>
</evidence>
<dbReference type="InterPro" id="IPR029066">
    <property type="entry name" value="PLP-binding_barrel"/>
</dbReference>
<feature type="domain" description="Alanine racemase N-terminal" evidence="4">
    <location>
        <begin position="15"/>
        <end position="221"/>
    </location>
</feature>
<dbReference type="Gene3D" id="3.20.20.10">
    <property type="entry name" value="Alanine racemase"/>
    <property type="match status" value="1"/>
</dbReference>
<name>A0ABY4JJU0_9BACI</name>
<evidence type="ECO:0000256" key="2">
    <source>
        <dbReference type="HAMAP-Rule" id="MF_02087"/>
    </source>
</evidence>
<keyword evidence="6" id="KW-1185">Reference proteome</keyword>
<dbReference type="InterPro" id="IPR011078">
    <property type="entry name" value="PyrdxlP_homeostasis"/>
</dbReference>
<dbReference type="RefSeq" id="WP_248266447.1">
    <property type="nucleotide sequence ID" value="NZ_CP096034.1"/>
</dbReference>
<accession>A0ABY4JJU0</accession>
<dbReference type="PANTHER" id="PTHR10146">
    <property type="entry name" value="PROLINE SYNTHETASE CO-TRANSCRIBED BACTERIAL HOMOLOG PROTEIN"/>
    <property type="match status" value="1"/>
</dbReference>
<dbReference type="InterPro" id="IPR001608">
    <property type="entry name" value="Ala_racemase_N"/>
</dbReference>
<reference evidence="5 6" key="1">
    <citation type="submission" date="2022-04" db="EMBL/GenBank/DDBJ databases">
        <title>Mechanism of arsenic methylation and mitigation arsenic toxicity by Bacillus sp. LH14 from an Arsenic-Contaminated Paddy Soil.</title>
        <authorList>
            <person name="Wang D."/>
        </authorList>
    </citation>
    <scope>NUCLEOTIDE SEQUENCE [LARGE SCALE GENOMIC DNA]</scope>
    <source>
        <strain evidence="5 6">LH14</strain>
    </source>
</reference>
<dbReference type="Proteomes" id="UP000830639">
    <property type="component" value="Chromosome"/>
</dbReference>
<evidence type="ECO:0000256" key="3">
    <source>
        <dbReference type="RuleBase" id="RU004514"/>
    </source>
</evidence>
<gene>
    <name evidence="5" type="ORF">MY490_15085</name>
</gene>
<comment type="function">
    <text evidence="2">Pyridoxal 5'-phosphate (PLP)-binding protein, which is involved in PLP homeostasis.</text>
</comment>
<comment type="similarity">
    <text evidence="2 3">Belongs to the pyridoxal phosphate-binding protein YggS/PROSC family.</text>
</comment>
<proteinExistence type="inferred from homology"/>
<sequence length="224" mass="25373">MTVKQNYERIRELMNAAKVRANRNDEVTLIAVTKQVSTEVAKEVLAEGILQLGENRFEGLKEKQEHIKSDVVWHFIGSLQTRKVKDVIHRIDYLHSLDRLSLAEEIQKRAAEPLKCFLQVNVSGEDSKHGIHPNDVIEFARQLSEFDKIQVVGLMTMAPFTEDVTIIRNSFKGLKELQENVKNLQIANIPCSELSMGMSNDFEIAIEEGATFIRIGTDLVGKGR</sequence>
<dbReference type="Pfam" id="PF01168">
    <property type="entry name" value="Ala_racemase_N"/>
    <property type="match status" value="1"/>
</dbReference>
<evidence type="ECO:0000256" key="1">
    <source>
        <dbReference type="ARBA" id="ARBA00022898"/>
    </source>
</evidence>
<dbReference type="EMBL" id="CP096034">
    <property type="protein sequence ID" value="UPM53133.1"/>
    <property type="molecule type" value="Genomic_DNA"/>
</dbReference>
<feature type="modified residue" description="N6-(pyridoxal phosphate)lysine" evidence="2">
    <location>
        <position position="34"/>
    </location>
</feature>
<keyword evidence="1 2" id="KW-0663">Pyridoxal phosphate</keyword>
<dbReference type="SUPFAM" id="SSF51419">
    <property type="entry name" value="PLP-binding barrel"/>
    <property type="match status" value="1"/>
</dbReference>
<organism evidence="5 6">
    <name type="scientific">Gottfriedia acidiceleris</name>
    <dbReference type="NCBI Taxonomy" id="371036"/>
    <lineage>
        <taxon>Bacteria</taxon>
        <taxon>Bacillati</taxon>
        <taxon>Bacillota</taxon>
        <taxon>Bacilli</taxon>
        <taxon>Bacillales</taxon>
        <taxon>Bacillaceae</taxon>
        <taxon>Gottfriedia</taxon>
    </lineage>
</organism>
<dbReference type="HAMAP" id="MF_02087">
    <property type="entry name" value="PLP_homeostasis"/>
    <property type="match status" value="1"/>
</dbReference>
<dbReference type="PIRSF" id="PIRSF004848">
    <property type="entry name" value="YBL036c_PLPDEIII"/>
    <property type="match status" value="1"/>
</dbReference>